<feature type="binding site" evidence="8">
    <location>
        <position position="76"/>
    </location>
    <ligand>
        <name>L-tyrosine</name>
        <dbReference type="ChEBI" id="CHEBI:58315"/>
    </ligand>
</feature>
<dbReference type="SUPFAM" id="SSF52374">
    <property type="entry name" value="Nucleotidylyl transferase"/>
    <property type="match status" value="1"/>
</dbReference>
<dbReference type="eggNOG" id="arCOG01886">
    <property type="taxonomic scope" value="Archaea"/>
</dbReference>
<feature type="binding site" evidence="8">
    <location>
        <position position="219"/>
    </location>
    <ligand>
        <name>L-tyrosine</name>
        <dbReference type="ChEBI" id="CHEBI:58315"/>
    </ligand>
</feature>
<keyword evidence="2 8" id="KW-0436">Ligase</keyword>
<dbReference type="EC" id="6.1.1.1" evidence="8"/>
<sequence length="370" mass="41046">MQSGLEGHTSTHRYRTHGRRAVDATVVAVDTATANPVLPFCRFMDAYERITRNAAEVVTEEEVEALAEDPDGKRAYVGYEPSGVLHIGHLLTANKLIDLQEAGFEVVVLLADVHAYLNDKGTFEGIRETAERMKEQFLAYGLDEEATEFRYGSEFENDEDYVLDLHELERETSISRAERAMSEIKSGDTVRVSQAVYPLMQALDIEYLDVDLAIGGMEQRKVHMLARDVLPKAGHDAPTCLHTPLIADLTSGEGKMSSSSGVSISMEDSTEEIAEKVNDAFCPPSADPEGDLENPVLQIFEYHVFPRFEDVVVERPDEYGGDLRYGSYDALEADLDSGELHPADAKGALADYLDDLIAPGRERLRELREA</sequence>
<dbReference type="InterPro" id="IPR001412">
    <property type="entry name" value="aa-tRNA-synth_I_CS"/>
</dbReference>
<dbReference type="GO" id="GO:0005524">
    <property type="term" value="F:ATP binding"/>
    <property type="evidence" value="ECO:0007669"/>
    <property type="project" value="UniProtKB-UniRule"/>
</dbReference>
<feature type="binding site" evidence="8">
    <location>
        <position position="258"/>
    </location>
    <ligand>
        <name>ATP</name>
        <dbReference type="ChEBI" id="CHEBI:30616"/>
    </ligand>
</feature>
<evidence type="ECO:0000256" key="1">
    <source>
        <dbReference type="ARBA" id="ARBA00022490"/>
    </source>
</evidence>
<accession>U2YTD3</accession>
<dbReference type="GO" id="GO:0006437">
    <property type="term" value="P:tyrosyl-tRNA aminoacylation"/>
    <property type="evidence" value="ECO:0007669"/>
    <property type="project" value="UniProtKB-UniRule"/>
</dbReference>
<comment type="subunit">
    <text evidence="8">Homodimer.</text>
</comment>
<evidence type="ECO:0000256" key="4">
    <source>
        <dbReference type="ARBA" id="ARBA00022840"/>
    </source>
</evidence>
<evidence type="ECO:0000256" key="6">
    <source>
        <dbReference type="ARBA" id="ARBA00023146"/>
    </source>
</evidence>
<comment type="subcellular location">
    <subcellularLocation>
        <location evidence="8">Cytoplasm</location>
    </subcellularLocation>
</comment>
<evidence type="ECO:0000313" key="9">
    <source>
        <dbReference type="EMBL" id="GAD52270.1"/>
    </source>
</evidence>
<reference evidence="9 10" key="1">
    <citation type="submission" date="2013-09" db="EMBL/GenBank/DDBJ databases">
        <title>Whole genome sequencing of Halarchaeum acidiphilum strain MH1-52-1.</title>
        <authorList>
            <person name="Shimane Y."/>
            <person name="Minegishi H."/>
            <person name="Nishi S."/>
            <person name="Echigo A."/>
            <person name="Shuto A."/>
            <person name="Konishi M."/>
            <person name="Ito T."/>
            <person name="Ohkuma M."/>
            <person name="Ohta Y."/>
            <person name="Nagano Y."/>
            <person name="Tsubouchi T."/>
            <person name="Mori K."/>
            <person name="Usui K."/>
            <person name="Kamekura M."/>
            <person name="Usami R."/>
            <person name="Takaki Y."/>
            <person name="Hatada Y."/>
        </authorList>
    </citation>
    <scope>NUCLEOTIDE SEQUENCE [LARGE SCALE GENOMIC DNA]</scope>
    <source>
        <strain evidence="9 10">JCM 16109</strain>
    </source>
</reference>
<comment type="similarity">
    <text evidence="8">Belongs to the class-I aminoacyl-tRNA synthetase family. TyrS type 3 subfamily.</text>
</comment>
<dbReference type="Pfam" id="PF00579">
    <property type="entry name" value="tRNA-synt_1b"/>
    <property type="match status" value="1"/>
</dbReference>
<comment type="caution">
    <text evidence="9">The sequence shown here is derived from an EMBL/GenBank/DDBJ whole genome shotgun (WGS) entry which is preliminary data.</text>
</comment>
<keyword evidence="10" id="KW-1185">Reference proteome</keyword>
<feature type="binding site" evidence="8">
    <location>
        <position position="201"/>
    </location>
    <ligand>
        <name>L-tyrosine</name>
        <dbReference type="ChEBI" id="CHEBI:58315"/>
    </ligand>
</feature>
<name>U2YTD3_9EURY</name>
<keyword evidence="4 8" id="KW-0067">ATP-binding</keyword>
<organism evidence="9 10">
    <name type="scientific">Halarchaeum acidiphilum MH1-52-1</name>
    <dbReference type="NCBI Taxonomy" id="1261545"/>
    <lineage>
        <taxon>Archaea</taxon>
        <taxon>Methanobacteriati</taxon>
        <taxon>Methanobacteriota</taxon>
        <taxon>Stenosarchaea group</taxon>
        <taxon>Halobacteria</taxon>
        <taxon>Halobacteriales</taxon>
        <taxon>Halobacteriaceae</taxon>
    </lineage>
</organism>
<keyword evidence="5 8" id="KW-0648">Protein biosynthesis</keyword>
<dbReference type="PIRSF" id="PIRSF006588">
    <property type="entry name" value="TyrRS_arch_euk"/>
    <property type="match status" value="1"/>
</dbReference>
<dbReference type="EMBL" id="BATA01000018">
    <property type="protein sequence ID" value="GAD52270.1"/>
    <property type="molecule type" value="Genomic_DNA"/>
</dbReference>
<dbReference type="PANTHER" id="PTHR46264">
    <property type="entry name" value="TYROSINE-TRNA LIGASE"/>
    <property type="match status" value="1"/>
</dbReference>
<dbReference type="HAMAP" id="MF_02008">
    <property type="entry name" value="Tyr_tRNA_synth_type3"/>
    <property type="match status" value="1"/>
</dbReference>
<evidence type="ECO:0000313" key="10">
    <source>
        <dbReference type="Proteomes" id="UP000016986"/>
    </source>
</evidence>
<evidence type="ECO:0000256" key="2">
    <source>
        <dbReference type="ARBA" id="ARBA00022598"/>
    </source>
</evidence>
<evidence type="ECO:0000256" key="7">
    <source>
        <dbReference type="ARBA" id="ARBA00048248"/>
    </source>
</evidence>
<feature type="binding site" evidence="8">
    <location>
        <position position="197"/>
    </location>
    <ligand>
        <name>L-tyrosine</name>
        <dbReference type="ChEBI" id="CHEBI:58315"/>
    </ligand>
</feature>
<dbReference type="NCBIfam" id="TIGR00234">
    <property type="entry name" value="tyrS"/>
    <property type="match status" value="1"/>
</dbReference>
<dbReference type="Gene3D" id="3.40.50.620">
    <property type="entry name" value="HUPs"/>
    <property type="match status" value="1"/>
</dbReference>
<evidence type="ECO:0000256" key="8">
    <source>
        <dbReference type="HAMAP-Rule" id="MF_02008"/>
    </source>
</evidence>
<dbReference type="Gene3D" id="1.10.240.10">
    <property type="entry name" value="Tyrosyl-Transfer RNA Synthetase"/>
    <property type="match status" value="1"/>
</dbReference>
<dbReference type="InterPro" id="IPR023617">
    <property type="entry name" value="Tyr-tRNA-ligase_arc/euk-type"/>
</dbReference>
<dbReference type="Proteomes" id="UP000016986">
    <property type="component" value="Unassembled WGS sequence"/>
</dbReference>
<dbReference type="PROSITE" id="PS00178">
    <property type="entry name" value="AA_TRNA_LIGASE_I"/>
    <property type="match status" value="1"/>
</dbReference>
<evidence type="ECO:0000256" key="5">
    <source>
        <dbReference type="ARBA" id="ARBA00022917"/>
    </source>
</evidence>
<dbReference type="GO" id="GO:0005737">
    <property type="term" value="C:cytoplasm"/>
    <property type="evidence" value="ECO:0007669"/>
    <property type="project" value="UniProtKB-SubCell"/>
</dbReference>
<dbReference type="AlphaFoldDB" id="U2YTD3"/>
<gene>
    <name evidence="8" type="primary">tyrS</name>
    <name evidence="9" type="ORF">MBEHAL_1030</name>
</gene>
<feature type="short sequence motif" description="'HIGH' region" evidence="8">
    <location>
        <begin position="81"/>
        <end position="89"/>
    </location>
</feature>
<keyword evidence="1 8" id="KW-0963">Cytoplasm</keyword>
<feature type="short sequence motif" description="'KMSKS' region" evidence="8">
    <location>
        <begin position="255"/>
        <end position="259"/>
    </location>
</feature>
<keyword evidence="6 8" id="KW-0030">Aminoacyl-tRNA synthetase</keyword>
<dbReference type="InterPro" id="IPR050489">
    <property type="entry name" value="Tyr-tRNA_synthase"/>
</dbReference>
<dbReference type="PANTHER" id="PTHR46264:SF4">
    <property type="entry name" value="TYROSINE--TRNA LIGASE, CYTOPLASMIC"/>
    <property type="match status" value="1"/>
</dbReference>
<dbReference type="InterPro" id="IPR002305">
    <property type="entry name" value="aa-tRNA-synth_Ic"/>
</dbReference>
<dbReference type="InterPro" id="IPR014729">
    <property type="entry name" value="Rossmann-like_a/b/a_fold"/>
</dbReference>
<dbReference type="NCBIfam" id="NF006330">
    <property type="entry name" value="PRK08560.1"/>
    <property type="match status" value="1"/>
</dbReference>
<feature type="binding site" evidence="8">
    <location>
        <position position="204"/>
    </location>
    <ligand>
        <name>L-tyrosine</name>
        <dbReference type="ChEBI" id="CHEBI:58315"/>
    </ligand>
</feature>
<dbReference type="InterPro" id="IPR023684">
    <property type="entry name" value="Tyr-tRNA-ligase_3"/>
</dbReference>
<dbReference type="InterPro" id="IPR002307">
    <property type="entry name" value="Tyr-tRNA-ligase"/>
</dbReference>
<evidence type="ECO:0000256" key="3">
    <source>
        <dbReference type="ARBA" id="ARBA00022741"/>
    </source>
</evidence>
<keyword evidence="3 8" id="KW-0547">Nucleotide-binding</keyword>
<proteinExistence type="inferred from homology"/>
<dbReference type="GO" id="GO:0004831">
    <property type="term" value="F:tyrosine-tRNA ligase activity"/>
    <property type="evidence" value="ECO:0007669"/>
    <property type="project" value="UniProtKB-UniRule"/>
</dbReference>
<comment type="catalytic activity">
    <reaction evidence="7 8">
        <text>tRNA(Tyr) + L-tyrosine + ATP = L-tyrosyl-tRNA(Tyr) + AMP + diphosphate + H(+)</text>
        <dbReference type="Rhea" id="RHEA:10220"/>
        <dbReference type="Rhea" id="RHEA-COMP:9706"/>
        <dbReference type="Rhea" id="RHEA-COMP:9707"/>
        <dbReference type="ChEBI" id="CHEBI:15378"/>
        <dbReference type="ChEBI" id="CHEBI:30616"/>
        <dbReference type="ChEBI" id="CHEBI:33019"/>
        <dbReference type="ChEBI" id="CHEBI:58315"/>
        <dbReference type="ChEBI" id="CHEBI:78442"/>
        <dbReference type="ChEBI" id="CHEBI:78536"/>
        <dbReference type="ChEBI" id="CHEBI:456215"/>
        <dbReference type="EC" id="6.1.1.1"/>
    </reaction>
</comment>
<comment type="function">
    <text evidence="8">Catalyzes the attachment of tyrosine to tRNA(Tyr) in a two-step reaction: tyrosine is first activated by ATP to form Tyr-AMP and then transferred to the acceptor end of tRNA(Tyr).</text>
</comment>
<protein>
    <recommendedName>
        <fullName evidence="8">Tyrosine--tRNA ligase</fullName>
        <ecNumber evidence="8">6.1.1.1</ecNumber>
    </recommendedName>
    <alternativeName>
        <fullName evidence="8">Tyrosyl-tRNA synthetase</fullName>
        <shortName evidence="8">TyrRS</shortName>
    </alternativeName>
</protein>
<dbReference type="PRINTS" id="PR01040">
    <property type="entry name" value="TRNASYNTHTYR"/>
</dbReference>